<evidence type="ECO:0000256" key="2">
    <source>
        <dbReference type="SAM" id="SignalP"/>
    </source>
</evidence>
<proteinExistence type="predicted"/>
<feature type="compositionally biased region" description="Polar residues" evidence="1">
    <location>
        <begin position="232"/>
        <end position="244"/>
    </location>
</feature>
<sequence>MQLKSLKQSLLIGVASAVLLSAIPQIANATNGLDEFFADKKNIASVKLGTAKSAPQVKGWITWDNINEHTRLKAKGQRAKSLDVDDVPDAENAIVEEVKDLCVAFTKVALQEGEDYEDSLRALHTKMSEYASERDFEYDDIRPLLINTLFYTDKKTTDTVYLFADHEKITGSIFNSYALPNKMYGFTRGYLRDSGVNFDAPQKGGAKTVQRDDESSESSDASQKKQTRSTRRSTIAQSPSTKSTPVKGRGSASTPKSQGTPTKRVAKRTQKNVVPSTPVIDPAEQLRQQQALRIQQARQAATRVGDDLVAYIDQLPGQEDVSTVQKASATFKGKVLPGVDQQATNNAAALFGKIIDTLNQQGTDLSQTAPSIQPILDLYNGDQGNGLIELKKIAALYGIDGSFDDDSARVFSTTALQALQQFNDDEKAEKKRVKAQRKIAKIGQDVIDYIDQLPGQVDAETIQNAEAAFKANAQGQDAQATDRAAVLFGRIADTLKQNNDDFAHTIANVQPVLDLYDQDAVNGLVQLKRIAALYGIDGSFDDASAVIFKDSFAAALAQFDREEAQRAQHALQLQQAALAKIGQDVIDYIGQLPQQRVQATIQNTEAAFKANAQGHATPKNRAAVLFGRIIDTLKQNGQDLTQTVRTIQPILDLYDRDEDEGLVQLKRVAALYGLDGTFNKAAAAIFKDYFDDALTQFIQEETQRVQQVLLRQQAAIAKIGKDVIDYIGGLPMQADAETIQNAEVAFKAKAQGQDAQATHRAAVLFSQIVDTLKQNGDDFTQTIANVRDILDLYHRDAVNGLVQLKRVAALYGVDGTFDDASAVIFKDSFGAALTQFDREEAQRAQHALQQQQAARVLLQETQNTTQNGDRLINLSLVVAGQQAPVHSFTGEDYAAAFKAAVEALHVAPDAEDVRQAKALFVAYGNFLAANGIAVNDADLNRRLTRVLQLAPANNHLKVDLINRFAQHIGVQALSANAVALFCNEALNALNALNPTKTQRSDDVIAALQNHIDPQGLQVPDKSIRKPVAAYFKKIAGQGLNAGHLDEAAKAFGKIIALMNANDALSQDTSRAIDQLLSLYKYDEELAFRTLDELYNALTNDNLSDDASTIILDVLDNDGLGKVNSARQIAHNAVLYNDLYANFQQELDLTAVGQVDPQLGAAITAVLDEEAIPQPSEAHVEQFMHELISCLVARGNVAFATAEDLVKIQLALHPLKEDFKKLHTIDPELTKSLVDQMAQDLGVGVISDETNNVLQQLFMKTDQSLSLVHDLTKSTLDQHLDVGHGKPVPQEVSEKAKKSVAKALAKSQVVLDQAKTKEVEDALTAYHHAAYEKHNIDGTQEGSEAELKRHLKTEVRKLKALKTKEPKLASLHIQQVAQALGVPVTSDEVSETIQQSLFDQFKSEDVVPSRQTQVVKGTDGDFYQYINGSVESDNSTIYVKEGGVTEWEGYNYTVHNGKIFRTHVSGGFPHEWTPSMTTFTVKTYK</sequence>
<dbReference type="RefSeq" id="WP_085783671.1">
    <property type="nucleotide sequence ID" value="NZ_CP008743.1"/>
</dbReference>
<dbReference type="Proteomes" id="UP000237351">
    <property type="component" value="Chromosome"/>
</dbReference>
<feature type="compositionally biased region" description="Polar residues" evidence="1">
    <location>
        <begin position="251"/>
        <end position="261"/>
    </location>
</feature>
<feature type="region of interest" description="Disordered" evidence="1">
    <location>
        <begin position="197"/>
        <end position="282"/>
    </location>
</feature>
<reference evidence="3 4" key="1">
    <citation type="submission" date="2014-06" db="EMBL/GenBank/DDBJ databases">
        <title>The genome of the endonuclear symbiont Nucleicultrix amoebiphila.</title>
        <authorList>
            <person name="Schulz F."/>
            <person name="Horn M."/>
        </authorList>
    </citation>
    <scope>NUCLEOTIDE SEQUENCE [LARGE SCALE GENOMIC DNA]</scope>
    <source>
        <strain evidence="3 4">FS5</strain>
    </source>
</reference>
<gene>
    <name evidence="3" type="ORF">GQ61_01930</name>
</gene>
<feature type="chain" id="PRO_5010869020" evidence="2">
    <location>
        <begin position="30"/>
        <end position="1484"/>
    </location>
</feature>
<evidence type="ECO:0000313" key="3">
    <source>
        <dbReference type="EMBL" id="ARN84298.1"/>
    </source>
</evidence>
<name>A0A1W6N3F8_9PROT</name>
<keyword evidence="4" id="KW-1185">Reference proteome</keyword>
<protein>
    <submittedName>
        <fullName evidence="3">Uncharacterized protein</fullName>
    </submittedName>
</protein>
<dbReference type="EMBL" id="CP008743">
    <property type="protein sequence ID" value="ARN84298.1"/>
    <property type="molecule type" value="Genomic_DNA"/>
</dbReference>
<evidence type="ECO:0000313" key="4">
    <source>
        <dbReference type="Proteomes" id="UP000237351"/>
    </source>
</evidence>
<evidence type="ECO:0000256" key="1">
    <source>
        <dbReference type="SAM" id="MobiDB-lite"/>
    </source>
</evidence>
<keyword evidence="2" id="KW-0732">Signal</keyword>
<feature type="signal peptide" evidence="2">
    <location>
        <begin position="1"/>
        <end position="29"/>
    </location>
</feature>
<organism evidence="3 4">
    <name type="scientific">Candidatus Nucleicultrix amoebiphila FS5</name>
    <dbReference type="NCBI Taxonomy" id="1414854"/>
    <lineage>
        <taxon>Bacteria</taxon>
        <taxon>Pseudomonadati</taxon>
        <taxon>Pseudomonadota</taxon>
        <taxon>Alphaproteobacteria</taxon>
        <taxon>Holosporales</taxon>
        <taxon>Candidatus Nucleicultricaceae</taxon>
        <taxon>Candidatus Nucleicultrix</taxon>
    </lineage>
</organism>
<dbReference type="KEGG" id="naf:GQ61_01930"/>
<accession>A0A1W6N3F8</accession>